<dbReference type="Proteomes" id="UP001497644">
    <property type="component" value="Chromosome 11"/>
</dbReference>
<accession>A0AAV2N8R9</accession>
<protein>
    <submittedName>
        <fullName evidence="1">Uncharacterized protein</fullName>
    </submittedName>
</protein>
<proteinExistence type="predicted"/>
<evidence type="ECO:0000313" key="2">
    <source>
        <dbReference type="Proteomes" id="UP001497644"/>
    </source>
</evidence>
<reference evidence="1" key="1">
    <citation type="submission" date="2024-04" db="EMBL/GenBank/DDBJ databases">
        <authorList>
            <consortium name="Molecular Ecology Group"/>
        </authorList>
    </citation>
    <scope>NUCLEOTIDE SEQUENCE</scope>
</reference>
<gene>
    <name evidence="1" type="ORF">LPLAT_LOCUS2534</name>
</gene>
<evidence type="ECO:0000313" key="1">
    <source>
        <dbReference type="EMBL" id="CAL1676317.1"/>
    </source>
</evidence>
<dbReference type="EMBL" id="OZ034834">
    <property type="protein sequence ID" value="CAL1676317.1"/>
    <property type="molecule type" value="Genomic_DNA"/>
</dbReference>
<keyword evidence="2" id="KW-1185">Reference proteome</keyword>
<name>A0AAV2N8R9_9HYME</name>
<dbReference type="AlphaFoldDB" id="A0AAV2N8R9"/>
<sequence length="92" mass="10569">MQNGVLSLYKEEISPDYPVTVKSLSGFVITLFVAAIDAHDNPSVFTPRKFRRKLLNELCRHDEVTRFVGNFIANIRRAKAAGSFQWQLQWLT</sequence>
<organism evidence="1 2">
    <name type="scientific">Lasius platythorax</name>
    <dbReference type="NCBI Taxonomy" id="488582"/>
    <lineage>
        <taxon>Eukaryota</taxon>
        <taxon>Metazoa</taxon>
        <taxon>Ecdysozoa</taxon>
        <taxon>Arthropoda</taxon>
        <taxon>Hexapoda</taxon>
        <taxon>Insecta</taxon>
        <taxon>Pterygota</taxon>
        <taxon>Neoptera</taxon>
        <taxon>Endopterygota</taxon>
        <taxon>Hymenoptera</taxon>
        <taxon>Apocrita</taxon>
        <taxon>Aculeata</taxon>
        <taxon>Formicoidea</taxon>
        <taxon>Formicidae</taxon>
        <taxon>Formicinae</taxon>
        <taxon>Lasius</taxon>
        <taxon>Lasius</taxon>
    </lineage>
</organism>